<evidence type="ECO:0000313" key="4">
    <source>
        <dbReference type="Proteomes" id="UP001061361"/>
    </source>
</evidence>
<feature type="domain" description="ABC-type transport auxiliary lipoprotein component" evidence="2">
    <location>
        <begin position="32"/>
        <end position="189"/>
    </location>
</feature>
<proteinExistence type="predicted"/>
<protein>
    <recommendedName>
        <fullName evidence="2">ABC-type transport auxiliary lipoprotein component domain-containing protein</fullName>
    </recommendedName>
</protein>
<dbReference type="SUPFAM" id="SSF159594">
    <property type="entry name" value="XCC0632-like"/>
    <property type="match status" value="1"/>
</dbReference>
<feature type="signal peptide" evidence="1">
    <location>
        <begin position="1"/>
        <end position="22"/>
    </location>
</feature>
<accession>A0ABN6RYZ5</accession>
<evidence type="ECO:0000313" key="3">
    <source>
        <dbReference type="EMBL" id="BDQ35330.1"/>
    </source>
</evidence>
<evidence type="ECO:0000256" key="1">
    <source>
        <dbReference type="SAM" id="SignalP"/>
    </source>
</evidence>
<dbReference type="Gene3D" id="3.40.50.10610">
    <property type="entry name" value="ABC-type transport auxiliary lipoprotein component"/>
    <property type="match status" value="1"/>
</dbReference>
<gene>
    <name evidence="3" type="ORF">JCM14722_28720</name>
</gene>
<dbReference type="Pfam" id="PF03886">
    <property type="entry name" value="ABC_trans_aux"/>
    <property type="match status" value="1"/>
</dbReference>
<evidence type="ECO:0000259" key="2">
    <source>
        <dbReference type="Pfam" id="PF03886"/>
    </source>
</evidence>
<dbReference type="EMBL" id="AP026708">
    <property type="protein sequence ID" value="BDQ35330.1"/>
    <property type="molecule type" value="Genomic_DNA"/>
</dbReference>
<dbReference type="InterPro" id="IPR005586">
    <property type="entry name" value="ABC_trans_aux"/>
</dbReference>
<feature type="chain" id="PRO_5045980331" description="ABC-type transport auxiliary lipoprotein component domain-containing protein" evidence="1">
    <location>
        <begin position="23"/>
        <end position="204"/>
    </location>
</feature>
<keyword evidence="1" id="KW-0732">Signal</keyword>
<keyword evidence="4" id="KW-1185">Reference proteome</keyword>
<dbReference type="Proteomes" id="UP001061361">
    <property type="component" value="Chromosome"/>
</dbReference>
<sequence length="204" mass="22682">MKRHTLILLALAALLAAGCVQLTHDPVDKRYYQITPERTAAGAATNKDMVLKVRRLSVSDLYNTRELVYREADGRVESDYYNMFFVTPGDMLTQELRQWLRDSNLFTHVIEPGSMVVPGLTLEGVVNALYGDYTADAPTAVVEMQFFVVDESTSRNVIVFSAGYTQRVPVSKADPTELVKAMTQGVETIFTNLETDLAKAPLTP</sequence>
<dbReference type="RefSeq" id="WP_264982215.1">
    <property type="nucleotide sequence ID" value="NZ_AP026708.1"/>
</dbReference>
<name>A0ABN6RYZ5_9BACT</name>
<organism evidence="3 4">
    <name type="scientific">Pseudodesulfovibrio portus</name>
    <dbReference type="NCBI Taxonomy" id="231439"/>
    <lineage>
        <taxon>Bacteria</taxon>
        <taxon>Pseudomonadati</taxon>
        <taxon>Thermodesulfobacteriota</taxon>
        <taxon>Desulfovibrionia</taxon>
        <taxon>Desulfovibrionales</taxon>
        <taxon>Desulfovibrionaceae</taxon>
    </lineage>
</organism>
<reference evidence="3" key="1">
    <citation type="submission" date="2022-08" db="EMBL/GenBank/DDBJ databases">
        <title>Genome Sequence of the sulphate-reducing bacterium, Pseudodesulfovibrio portus JCM14722.</title>
        <authorList>
            <person name="Kondo R."/>
            <person name="Kataoka T."/>
        </authorList>
    </citation>
    <scope>NUCLEOTIDE SEQUENCE</scope>
    <source>
        <strain evidence="3">JCM 14722</strain>
    </source>
</reference>